<dbReference type="EMBL" id="BMQG01000004">
    <property type="protein sequence ID" value="GGM41514.1"/>
    <property type="molecule type" value="Genomic_DNA"/>
</dbReference>
<sequence length="99" mass="10878">MITWARSKQYAILSDHDYVYLETEQGQRLLGWMYGNPTGGLIDRHEKWAVVIGTGLWVVRLPLADNIDVDTVPVLSSTQVFAGAGQAHVGTPLSDLAPE</sequence>
<reference evidence="2" key="1">
    <citation type="journal article" date="2019" name="Int. J. Syst. Evol. Microbiol.">
        <title>The Global Catalogue of Microorganisms (GCM) 10K type strain sequencing project: providing services to taxonomists for standard genome sequencing and annotation.</title>
        <authorList>
            <consortium name="The Broad Institute Genomics Platform"/>
            <consortium name="The Broad Institute Genome Sequencing Center for Infectious Disease"/>
            <person name="Wu L."/>
            <person name="Ma J."/>
        </authorList>
    </citation>
    <scope>NUCLEOTIDE SEQUENCE [LARGE SCALE GENOMIC DNA]</scope>
    <source>
        <strain evidence="2">JCM 31047</strain>
    </source>
</reference>
<organism evidence="1 2">
    <name type="scientific">Deinococcus arenae</name>
    <dbReference type="NCBI Taxonomy" id="1452751"/>
    <lineage>
        <taxon>Bacteria</taxon>
        <taxon>Thermotogati</taxon>
        <taxon>Deinococcota</taxon>
        <taxon>Deinococci</taxon>
        <taxon>Deinococcales</taxon>
        <taxon>Deinococcaceae</taxon>
        <taxon>Deinococcus</taxon>
    </lineage>
</organism>
<comment type="caution">
    <text evidence="1">The sequence shown here is derived from an EMBL/GenBank/DDBJ whole genome shotgun (WGS) entry which is preliminary data.</text>
</comment>
<evidence type="ECO:0000313" key="2">
    <source>
        <dbReference type="Proteomes" id="UP000600547"/>
    </source>
</evidence>
<proteinExistence type="predicted"/>
<protein>
    <submittedName>
        <fullName evidence="1">Uncharacterized protein</fullName>
    </submittedName>
</protein>
<accession>A0A8H9GN88</accession>
<evidence type="ECO:0000313" key="1">
    <source>
        <dbReference type="EMBL" id="GGM41514.1"/>
    </source>
</evidence>
<dbReference type="Proteomes" id="UP000600547">
    <property type="component" value="Unassembled WGS sequence"/>
</dbReference>
<dbReference type="AlphaFoldDB" id="A0A8H9GN88"/>
<gene>
    <name evidence="1" type="ORF">GCM10008956_17380</name>
</gene>
<keyword evidence="2" id="KW-1185">Reference proteome</keyword>
<name>A0A8H9GN88_9DEIO</name>